<keyword evidence="1" id="KW-1133">Transmembrane helix</keyword>
<reference evidence="2 3" key="1">
    <citation type="submission" date="2020-07" db="EMBL/GenBank/DDBJ databases">
        <title>Characterization and genome sequencing of isolate MD1, a novel member within the family Lachnospiraceae.</title>
        <authorList>
            <person name="Rettenmaier R."/>
            <person name="Di Bello L."/>
            <person name="Zinser C."/>
            <person name="Scheitz K."/>
            <person name="Liebl W."/>
            <person name="Zverlov V."/>
        </authorList>
    </citation>
    <scope>NUCLEOTIDE SEQUENCE [LARGE SCALE GENOMIC DNA]</scope>
    <source>
        <strain evidence="2 3">MD1</strain>
    </source>
</reference>
<protein>
    <submittedName>
        <fullName evidence="2">Uncharacterized protein</fullName>
    </submittedName>
</protein>
<keyword evidence="3" id="KW-1185">Reference proteome</keyword>
<gene>
    <name evidence="2" type="ORF">H0486_02735</name>
</gene>
<comment type="caution">
    <text evidence="2">The sequence shown here is derived from an EMBL/GenBank/DDBJ whole genome shotgun (WGS) entry which is preliminary data.</text>
</comment>
<evidence type="ECO:0000313" key="3">
    <source>
        <dbReference type="Proteomes" id="UP000574276"/>
    </source>
</evidence>
<proteinExistence type="predicted"/>
<evidence type="ECO:0000256" key="1">
    <source>
        <dbReference type="SAM" id="Phobius"/>
    </source>
</evidence>
<dbReference type="AlphaFoldDB" id="A0A839JVV2"/>
<keyword evidence="1" id="KW-0472">Membrane</keyword>
<sequence>MDVREYPQMDNMEETVIKRKAYGNLLTVIPGVVLCIVTAAFVFLMAIGSNMLLPEEERNAIQEKLHMYEITGWLLENTDLKKGDK</sequence>
<dbReference type="EMBL" id="JACEGA010000001">
    <property type="protein sequence ID" value="MBB2181795.1"/>
    <property type="molecule type" value="Genomic_DNA"/>
</dbReference>
<dbReference type="Proteomes" id="UP000574276">
    <property type="component" value="Unassembled WGS sequence"/>
</dbReference>
<accession>A0A839JVV2</accession>
<evidence type="ECO:0000313" key="2">
    <source>
        <dbReference type="EMBL" id="MBB2181795.1"/>
    </source>
</evidence>
<name>A0A839JVV2_9FIRM</name>
<keyword evidence="1" id="KW-0812">Transmembrane</keyword>
<dbReference type="RefSeq" id="WP_228351547.1">
    <property type="nucleotide sequence ID" value="NZ_JACEGA010000001.1"/>
</dbReference>
<feature type="transmembrane region" description="Helical" evidence="1">
    <location>
        <begin position="21"/>
        <end position="47"/>
    </location>
</feature>
<organism evidence="2 3">
    <name type="scientific">Variimorphobacter saccharofermentans</name>
    <dbReference type="NCBI Taxonomy" id="2755051"/>
    <lineage>
        <taxon>Bacteria</taxon>
        <taxon>Bacillati</taxon>
        <taxon>Bacillota</taxon>
        <taxon>Clostridia</taxon>
        <taxon>Lachnospirales</taxon>
        <taxon>Lachnospiraceae</taxon>
        <taxon>Variimorphobacter</taxon>
    </lineage>
</organism>